<evidence type="ECO:0000313" key="5">
    <source>
        <dbReference type="EMBL" id="CAF1536346.1"/>
    </source>
</evidence>
<sequence length="146" mass="15563">MIIFILLLLPLLFSVVFVWIIPTVSICGKLYVVKNGDSCWSIGKANSITVQQIQALNPQVGSNCSVPIGQSLLLQPPCTPQCGAVYTVKEGDSCWTISQNNSLTIAQIQALNPQLTSNCTVFIGQILFLQPACNSGGSTSTAMTTI</sequence>
<dbReference type="Proteomes" id="UP000682733">
    <property type="component" value="Unassembled WGS sequence"/>
</dbReference>
<dbReference type="EMBL" id="CAJOBA010060467">
    <property type="protein sequence ID" value="CAF4324049.1"/>
    <property type="molecule type" value="Genomic_DNA"/>
</dbReference>
<dbReference type="PROSITE" id="PS51782">
    <property type="entry name" value="LYSM"/>
    <property type="match status" value="2"/>
</dbReference>
<dbReference type="CDD" id="cd00118">
    <property type="entry name" value="LysM"/>
    <property type="match status" value="2"/>
</dbReference>
<dbReference type="PANTHER" id="PTHR34997">
    <property type="entry name" value="AM15"/>
    <property type="match status" value="1"/>
</dbReference>
<dbReference type="AlphaFoldDB" id="A0A814XFJ5"/>
<keyword evidence="1" id="KW-0147">Chitin-binding</keyword>
<dbReference type="PANTHER" id="PTHR34997:SF1">
    <property type="entry name" value="PEPTIDOGLYCAN-BINDING LYSIN DOMAIN"/>
    <property type="match status" value="1"/>
</dbReference>
<dbReference type="InterPro" id="IPR052210">
    <property type="entry name" value="LysM1-like"/>
</dbReference>
<accession>A0A814XFJ5</accession>
<reference evidence="4" key="1">
    <citation type="submission" date="2021-02" db="EMBL/GenBank/DDBJ databases">
        <authorList>
            <person name="Nowell W R."/>
        </authorList>
    </citation>
    <scope>NUCLEOTIDE SEQUENCE</scope>
</reference>
<dbReference type="InterPro" id="IPR018392">
    <property type="entry name" value="LysM"/>
</dbReference>
<evidence type="ECO:0000313" key="4">
    <source>
        <dbReference type="EMBL" id="CAF1217178.1"/>
    </source>
</evidence>
<evidence type="ECO:0000313" key="8">
    <source>
        <dbReference type="Proteomes" id="UP000663829"/>
    </source>
</evidence>
<evidence type="ECO:0000313" key="6">
    <source>
        <dbReference type="EMBL" id="CAF3980863.1"/>
    </source>
</evidence>
<keyword evidence="8" id="KW-1185">Reference proteome</keyword>
<dbReference type="EMBL" id="CAJOBC010009163">
    <property type="protein sequence ID" value="CAF3980863.1"/>
    <property type="molecule type" value="Genomic_DNA"/>
</dbReference>
<dbReference type="InterPro" id="IPR036779">
    <property type="entry name" value="LysM_dom_sf"/>
</dbReference>
<dbReference type="Proteomes" id="UP000677228">
    <property type="component" value="Unassembled WGS sequence"/>
</dbReference>
<dbReference type="GO" id="GO:0008061">
    <property type="term" value="F:chitin binding"/>
    <property type="evidence" value="ECO:0007669"/>
    <property type="project" value="UniProtKB-KW"/>
</dbReference>
<gene>
    <name evidence="4" type="ORF">GPM918_LOCUS24509</name>
    <name evidence="5" type="ORF">OVA965_LOCUS38530</name>
    <name evidence="6" type="ORF">SRO942_LOCUS24508</name>
    <name evidence="7" type="ORF">TMI583_LOCUS39727</name>
</gene>
<protein>
    <recommendedName>
        <fullName evidence="3">LysM domain-containing protein</fullName>
    </recommendedName>
</protein>
<feature type="domain" description="LysM" evidence="3">
    <location>
        <begin position="29"/>
        <end position="74"/>
    </location>
</feature>
<evidence type="ECO:0000256" key="1">
    <source>
        <dbReference type="ARBA" id="ARBA00022669"/>
    </source>
</evidence>
<evidence type="ECO:0000259" key="3">
    <source>
        <dbReference type="PROSITE" id="PS51782"/>
    </source>
</evidence>
<dbReference type="Proteomes" id="UP000681722">
    <property type="component" value="Unassembled WGS sequence"/>
</dbReference>
<dbReference type="Pfam" id="PF01476">
    <property type="entry name" value="LysM"/>
    <property type="match status" value="2"/>
</dbReference>
<dbReference type="Gene3D" id="3.10.350.10">
    <property type="entry name" value="LysM domain"/>
    <property type="match status" value="2"/>
</dbReference>
<proteinExistence type="predicted"/>
<dbReference type="OrthoDB" id="10054885at2759"/>
<keyword evidence="2" id="KW-0843">Virulence</keyword>
<evidence type="ECO:0000256" key="2">
    <source>
        <dbReference type="ARBA" id="ARBA00023026"/>
    </source>
</evidence>
<dbReference type="EMBL" id="CAJNOQ010009162">
    <property type="protein sequence ID" value="CAF1217178.1"/>
    <property type="molecule type" value="Genomic_DNA"/>
</dbReference>
<evidence type="ECO:0000313" key="7">
    <source>
        <dbReference type="EMBL" id="CAF4324049.1"/>
    </source>
</evidence>
<dbReference type="Proteomes" id="UP000663829">
    <property type="component" value="Unassembled WGS sequence"/>
</dbReference>
<comment type="caution">
    <text evidence="4">The sequence shown here is derived from an EMBL/GenBank/DDBJ whole genome shotgun (WGS) entry which is preliminary data.</text>
</comment>
<dbReference type="SMART" id="SM00257">
    <property type="entry name" value="LysM"/>
    <property type="match status" value="2"/>
</dbReference>
<dbReference type="EMBL" id="CAJNOK010038175">
    <property type="protein sequence ID" value="CAF1536346.1"/>
    <property type="molecule type" value="Genomic_DNA"/>
</dbReference>
<dbReference type="SUPFAM" id="SSF54106">
    <property type="entry name" value="LysM domain"/>
    <property type="match status" value="2"/>
</dbReference>
<name>A0A814XFJ5_9BILA</name>
<organism evidence="4 8">
    <name type="scientific">Didymodactylos carnosus</name>
    <dbReference type="NCBI Taxonomy" id="1234261"/>
    <lineage>
        <taxon>Eukaryota</taxon>
        <taxon>Metazoa</taxon>
        <taxon>Spiralia</taxon>
        <taxon>Gnathifera</taxon>
        <taxon>Rotifera</taxon>
        <taxon>Eurotatoria</taxon>
        <taxon>Bdelloidea</taxon>
        <taxon>Philodinida</taxon>
        <taxon>Philodinidae</taxon>
        <taxon>Didymodactylos</taxon>
    </lineage>
</organism>
<feature type="domain" description="LysM" evidence="3">
    <location>
        <begin position="84"/>
        <end position="129"/>
    </location>
</feature>